<dbReference type="InterPro" id="IPR025391">
    <property type="entry name" value="DUF4123"/>
</dbReference>
<proteinExistence type="predicted"/>
<dbReference type="EMBL" id="JAEPRQ010000012">
    <property type="protein sequence ID" value="MBK4218087.1"/>
    <property type="molecule type" value="Genomic_DNA"/>
</dbReference>
<dbReference type="Pfam" id="PF13503">
    <property type="entry name" value="DUF4123"/>
    <property type="match status" value="1"/>
</dbReference>
<protein>
    <submittedName>
        <fullName evidence="2">DUF4123 domain-containing protein</fullName>
    </submittedName>
</protein>
<organism evidence="2 3">
    <name type="scientific">Paracoccus caeni</name>
    <dbReference type="NCBI Taxonomy" id="657651"/>
    <lineage>
        <taxon>Bacteria</taxon>
        <taxon>Pseudomonadati</taxon>
        <taxon>Pseudomonadota</taxon>
        <taxon>Alphaproteobacteria</taxon>
        <taxon>Rhodobacterales</taxon>
        <taxon>Paracoccaceae</taxon>
        <taxon>Paracoccus</taxon>
    </lineage>
</organism>
<name>A0A934W0H2_9RHOB</name>
<reference evidence="2" key="1">
    <citation type="submission" date="2021-01" db="EMBL/GenBank/DDBJ databases">
        <title>Paracoccus amoyensis sp. nov., isolated from the surface seawater along the coast of Xiamen Island, China.</title>
        <authorList>
            <person name="Lyu L."/>
        </authorList>
    </citation>
    <scope>NUCLEOTIDE SEQUENCE</scope>
    <source>
        <strain evidence="2">MJ17</strain>
    </source>
</reference>
<evidence type="ECO:0000313" key="3">
    <source>
        <dbReference type="Proteomes" id="UP000640485"/>
    </source>
</evidence>
<dbReference type="RefSeq" id="WP_200689409.1">
    <property type="nucleotide sequence ID" value="NZ_JAEPRQ010000012.1"/>
</dbReference>
<sequence length="216" mass="24264">MITVFSRFFVVSNQNAVTSSIDAFCKVCTIPFRGCRRMRPKLISLIIILRLSALTYSIGSQGEDHRDPSLLLMTTHQVTRPSDNDWISAELGKLIFGGDTRTYLLVDGTLHTKVAGIFKLDSADVPVSCLFNGDLSNEVSHAAPYLIDLTLRSDIHFSEHNAPRFHRDFFRKHWGYGTGILLRSTIPMEDVRQHFRKFTKVKVQGGSMDGVCLCAL</sequence>
<dbReference type="AlphaFoldDB" id="A0A934W0H2"/>
<feature type="domain" description="DUF4123" evidence="1">
    <location>
        <begin position="103"/>
        <end position="206"/>
    </location>
</feature>
<evidence type="ECO:0000313" key="2">
    <source>
        <dbReference type="EMBL" id="MBK4218087.1"/>
    </source>
</evidence>
<evidence type="ECO:0000259" key="1">
    <source>
        <dbReference type="Pfam" id="PF13503"/>
    </source>
</evidence>
<accession>A0A934W0H2</accession>
<gene>
    <name evidence="2" type="ORF">JJJ17_19335</name>
</gene>
<dbReference type="Proteomes" id="UP000640485">
    <property type="component" value="Unassembled WGS sequence"/>
</dbReference>
<keyword evidence="3" id="KW-1185">Reference proteome</keyword>
<comment type="caution">
    <text evidence="2">The sequence shown here is derived from an EMBL/GenBank/DDBJ whole genome shotgun (WGS) entry which is preliminary data.</text>
</comment>